<dbReference type="Proteomes" id="UP000263627">
    <property type="component" value="Chromosome"/>
</dbReference>
<evidence type="ECO:0000313" key="3">
    <source>
        <dbReference type="Proteomes" id="UP000263627"/>
    </source>
</evidence>
<organism evidence="2">
    <name type="scientific">Citrobacter freundii</name>
    <dbReference type="NCBI Taxonomy" id="546"/>
    <lineage>
        <taxon>Bacteria</taxon>
        <taxon>Pseudomonadati</taxon>
        <taxon>Pseudomonadota</taxon>
        <taxon>Gammaproteobacteria</taxon>
        <taxon>Enterobacterales</taxon>
        <taxon>Enterobacteriaceae</taxon>
        <taxon>Citrobacter</taxon>
        <taxon>Citrobacter freundii complex</taxon>
    </lineage>
</organism>
<dbReference type="RefSeq" id="WP_119174372.1">
    <property type="nucleotide sequence ID" value="NZ_CP032184.1"/>
</dbReference>
<reference evidence="2" key="2">
    <citation type="submission" date="2021-07" db="EMBL/GenBank/DDBJ databases">
        <authorList>
            <consortium name="Clinical and Environmental Microbiology Branch: Whole genome sequencing antimicrobial resistance pathogens in the healthcare setting"/>
        </authorList>
    </citation>
    <scope>NUCLEOTIDE SEQUENCE</scope>
    <source>
        <strain evidence="2">2021DK-00049</strain>
    </source>
</reference>
<accession>A0AAD2XXV8</accession>
<dbReference type="InterPro" id="IPR036291">
    <property type="entry name" value="NAD(P)-bd_dom_sf"/>
</dbReference>
<dbReference type="EMBL" id="ABBJDF010000027">
    <property type="protein sequence ID" value="EHT9941089.1"/>
    <property type="molecule type" value="Genomic_DNA"/>
</dbReference>
<dbReference type="Gene3D" id="3.40.50.720">
    <property type="entry name" value="NAD(P)-binding Rossmann-like Domain"/>
    <property type="match status" value="1"/>
</dbReference>
<dbReference type="EMBL" id="CP032184">
    <property type="protein sequence ID" value="AXZ48845.1"/>
    <property type="molecule type" value="Genomic_DNA"/>
</dbReference>
<evidence type="ECO:0000313" key="1">
    <source>
        <dbReference type="EMBL" id="AXZ48845.1"/>
    </source>
</evidence>
<sequence length="260" mass="29720">MKNALIGYSGFVGSTLLKQNKFDSLYRSTNIEDIKGSKFDLVVCAGAPAQKWLANKEPLRDAEIIGNLISCLNEIDCEMFILISTVDVFKEPIKVDEDTQIETQNLHAYGLNRYRLEQFVQEKFKHHLIIRLPGLVGPGLRKNIIFDFHNNNEITKIESRNVFQFYPMVNLWSDIEKAIDNNIKLVHLTAEPISVAQIAKDGFGFTFDKQHTSKLVTYDMRSKYASLFGGAGVYQYTNKETIQAIRHYAQSEPKKYGIEE</sequence>
<gene>
    <name evidence="1" type="ORF">AM363_18840</name>
    <name evidence="2" type="ORF">KY227_004219</name>
</gene>
<protein>
    <submittedName>
        <fullName evidence="2">NAD(P)-dependent oxidoreductase</fullName>
    </submittedName>
    <submittedName>
        <fullName evidence="1">Pyridine nucleotide transhydrogenase</fullName>
    </submittedName>
</protein>
<dbReference type="AlphaFoldDB" id="A0AAD2XXV8"/>
<reference evidence="1 3" key="1">
    <citation type="submission" date="2018-09" db="EMBL/GenBank/DDBJ databases">
        <title>Whole genome sequencing of Citrobacter freundii AR_0116.</title>
        <authorList>
            <person name="Conlan S."/>
            <person name="Thomas P.J."/>
            <person name="Mullikin J."/>
            <person name="Frank K.M."/>
            <person name="Segre J.A."/>
        </authorList>
    </citation>
    <scope>NUCLEOTIDE SEQUENCE [LARGE SCALE GENOMIC DNA]</scope>
    <source>
        <strain evidence="1 3">AR_0116</strain>
    </source>
</reference>
<evidence type="ECO:0000313" key="2">
    <source>
        <dbReference type="EMBL" id="EHT9941089.1"/>
    </source>
</evidence>
<name>A0AAD2XXV8_CITFR</name>
<proteinExistence type="predicted"/>
<dbReference type="SUPFAM" id="SSF51735">
    <property type="entry name" value="NAD(P)-binding Rossmann-fold domains"/>
    <property type="match status" value="1"/>
</dbReference>
<dbReference type="GeneID" id="87000633"/>